<protein>
    <recommendedName>
        <fullName evidence="14">Magnesium transporter CorA family protein</fullName>
    </recommendedName>
</protein>
<evidence type="ECO:0000256" key="9">
    <source>
        <dbReference type="ARBA" id="ARBA00023065"/>
    </source>
</evidence>
<keyword evidence="7" id="KW-0862">Zinc</keyword>
<dbReference type="SUPFAM" id="SSF143865">
    <property type="entry name" value="CorA soluble domain-like"/>
    <property type="match status" value="1"/>
</dbReference>
<sequence>MSTGSGLIMCCSCRRRRLFGGAPTLLRCRLTGGAFLARASSPLRNGRWPLIGRHSVEADMNSVSQATSGSGDSSAHCVLFCAKGKDQPLPLDQVRRPTDPNQLLWVDIEGDSAPLIEAAATRLELNESILGHLLQLRSTPSVRNYADVVMIQVVAVTHPGQLEFSGALLAIVAGPGFVLSLHHQPIAFIQALRQREHGQTRLGALKDSAFSASLLDWQLDSYFEAVSDFEREVERLEEAVLKGVQDEDTRALSRLRRGASRLRRMLAPHRVVFASLARPDFRPGDEPESVQHFTRLDEHFERVMDAVENARELVIGSFDLYTNQILLRTNRAMRLLTFATVVIGVQTVVAGVLGMNFDAPFFQTETVGFAAALGLMVLLTAAAAWWGKRRQWF</sequence>
<dbReference type="SUPFAM" id="SSF144083">
    <property type="entry name" value="Magnesium transport protein CorA, transmembrane region"/>
    <property type="match status" value="1"/>
</dbReference>
<keyword evidence="5" id="KW-0997">Cell inner membrane</keyword>
<comment type="caution">
    <text evidence="12">The sequence shown here is derived from an EMBL/GenBank/DDBJ whole genome shotgun (WGS) entry which is preliminary data.</text>
</comment>
<evidence type="ECO:0000256" key="8">
    <source>
        <dbReference type="ARBA" id="ARBA00022989"/>
    </source>
</evidence>
<keyword evidence="6 11" id="KW-0812">Transmembrane</keyword>
<dbReference type="PANTHER" id="PTHR46494">
    <property type="entry name" value="CORA FAMILY METAL ION TRANSPORTER (EUROFUNG)"/>
    <property type="match status" value="1"/>
</dbReference>
<dbReference type="GO" id="GO:0015087">
    <property type="term" value="F:cobalt ion transmembrane transporter activity"/>
    <property type="evidence" value="ECO:0007669"/>
    <property type="project" value="TreeGrafter"/>
</dbReference>
<keyword evidence="10 11" id="KW-0472">Membrane</keyword>
<evidence type="ECO:0000256" key="2">
    <source>
        <dbReference type="ARBA" id="ARBA00009765"/>
    </source>
</evidence>
<evidence type="ECO:0000256" key="1">
    <source>
        <dbReference type="ARBA" id="ARBA00004651"/>
    </source>
</evidence>
<dbReference type="InterPro" id="IPR002523">
    <property type="entry name" value="MgTranspt_CorA/ZnTranspt_ZntB"/>
</dbReference>
<evidence type="ECO:0000256" key="5">
    <source>
        <dbReference type="ARBA" id="ARBA00022519"/>
    </source>
</evidence>
<feature type="transmembrane region" description="Helical" evidence="11">
    <location>
        <begin position="335"/>
        <end position="355"/>
    </location>
</feature>
<keyword evidence="3" id="KW-0813">Transport</keyword>
<gene>
    <name evidence="12" type="ORF">DX914_07565</name>
</gene>
<dbReference type="Proteomes" id="UP000264492">
    <property type="component" value="Unassembled WGS sequence"/>
</dbReference>
<name>A0A371K509_9GAMM</name>
<dbReference type="GO" id="GO:0005886">
    <property type="term" value="C:plasma membrane"/>
    <property type="evidence" value="ECO:0007669"/>
    <property type="project" value="UniProtKB-SubCell"/>
</dbReference>
<evidence type="ECO:0000256" key="10">
    <source>
        <dbReference type="ARBA" id="ARBA00023136"/>
    </source>
</evidence>
<dbReference type="Gene3D" id="3.30.460.20">
    <property type="entry name" value="CorA soluble domain-like"/>
    <property type="match status" value="1"/>
</dbReference>
<reference evidence="12 13" key="1">
    <citation type="submission" date="2018-08" db="EMBL/GenBank/DDBJ databases">
        <title>Lysobacter sp. zong2l5, whole genome shotgun sequence.</title>
        <authorList>
            <person name="Zhang X."/>
            <person name="Feng G."/>
            <person name="Zhu H."/>
        </authorList>
    </citation>
    <scope>NUCLEOTIDE SEQUENCE [LARGE SCALE GENOMIC DNA]</scope>
    <source>
        <strain evidence="13">zong2l5</strain>
    </source>
</reference>
<dbReference type="GO" id="GO:0050897">
    <property type="term" value="F:cobalt ion binding"/>
    <property type="evidence" value="ECO:0007669"/>
    <property type="project" value="TreeGrafter"/>
</dbReference>
<keyword evidence="4" id="KW-1003">Cell membrane</keyword>
<evidence type="ECO:0000256" key="6">
    <source>
        <dbReference type="ARBA" id="ARBA00022692"/>
    </source>
</evidence>
<evidence type="ECO:0000313" key="12">
    <source>
        <dbReference type="EMBL" id="RDZ28950.1"/>
    </source>
</evidence>
<accession>A0A371K509</accession>
<comment type="similarity">
    <text evidence="2">Belongs to the CorA metal ion transporter (MIT) (TC 1.A.35) family.</text>
</comment>
<dbReference type="Gene3D" id="1.20.58.340">
    <property type="entry name" value="Magnesium transport protein CorA, transmembrane region"/>
    <property type="match status" value="2"/>
</dbReference>
<evidence type="ECO:0000313" key="13">
    <source>
        <dbReference type="Proteomes" id="UP000264492"/>
    </source>
</evidence>
<dbReference type="PANTHER" id="PTHR46494:SF3">
    <property type="entry name" value="ZINC TRANSPORT PROTEIN ZNTB"/>
    <property type="match status" value="1"/>
</dbReference>
<keyword evidence="8 11" id="KW-1133">Transmembrane helix</keyword>
<dbReference type="EMBL" id="QTSU01000001">
    <property type="protein sequence ID" value="RDZ28950.1"/>
    <property type="molecule type" value="Genomic_DNA"/>
</dbReference>
<evidence type="ECO:0000256" key="7">
    <source>
        <dbReference type="ARBA" id="ARBA00022833"/>
    </source>
</evidence>
<feature type="transmembrane region" description="Helical" evidence="11">
    <location>
        <begin position="367"/>
        <end position="387"/>
    </location>
</feature>
<dbReference type="GO" id="GO:0000287">
    <property type="term" value="F:magnesium ion binding"/>
    <property type="evidence" value="ECO:0007669"/>
    <property type="project" value="TreeGrafter"/>
</dbReference>
<dbReference type="CDD" id="cd12822">
    <property type="entry name" value="TmCorA-like"/>
    <property type="match status" value="1"/>
</dbReference>
<evidence type="ECO:0008006" key="14">
    <source>
        <dbReference type="Google" id="ProtNLM"/>
    </source>
</evidence>
<dbReference type="InterPro" id="IPR045863">
    <property type="entry name" value="CorA_TM1_TM2"/>
</dbReference>
<dbReference type="GO" id="GO:0015095">
    <property type="term" value="F:magnesium ion transmembrane transporter activity"/>
    <property type="evidence" value="ECO:0007669"/>
    <property type="project" value="TreeGrafter"/>
</dbReference>
<organism evidence="12 13">
    <name type="scientific">Lysobacter silvisoli</name>
    <dbReference type="NCBI Taxonomy" id="2293254"/>
    <lineage>
        <taxon>Bacteria</taxon>
        <taxon>Pseudomonadati</taxon>
        <taxon>Pseudomonadota</taxon>
        <taxon>Gammaproteobacteria</taxon>
        <taxon>Lysobacterales</taxon>
        <taxon>Lysobacteraceae</taxon>
        <taxon>Lysobacter</taxon>
    </lineage>
</organism>
<dbReference type="Pfam" id="PF01544">
    <property type="entry name" value="CorA"/>
    <property type="match status" value="1"/>
</dbReference>
<evidence type="ECO:0000256" key="4">
    <source>
        <dbReference type="ARBA" id="ARBA00022475"/>
    </source>
</evidence>
<proteinExistence type="inferred from homology"/>
<keyword evidence="13" id="KW-1185">Reference proteome</keyword>
<evidence type="ECO:0000256" key="11">
    <source>
        <dbReference type="SAM" id="Phobius"/>
    </source>
</evidence>
<evidence type="ECO:0000256" key="3">
    <source>
        <dbReference type="ARBA" id="ARBA00022448"/>
    </source>
</evidence>
<comment type="subcellular location">
    <subcellularLocation>
        <location evidence="1">Cell membrane</location>
        <topology evidence="1">Multi-pass membrane protein</topology>
    </subcellularLocation>
</comment>
<keyword evidence="9" id="KW-0406">Ion transport</keyword>
<dbReference type="InterPro" id="IPR045861">
    <property type="entry name" value="CorA_cytoplasmic_dom"/>
</dbReference>
<dbReference type="AlphaFoldDB" id="A0A371K509"/>